<dbReference type="EMBL" id="JBHMFC010000038">
    <property type="protein sequence ID" value="MFB9057000.1"/>
    <property type="molecule type" value="Genomic_DNA"/>
</dbReference>
<sequence length="99" mass="11037">MVLNVLQLYILLNLSATSVNYTIEEISTALTALNIGTDLLWYMVETGGTGPVISPLLGTYVIGVSFFYWFQVLMMMMVAKVNCGNYSNSRNAIETRRSK</sequence>
<feature type="transmembrane region" description="Helical" evidence="1">
    <location>
        <begin position="52"/>
        <end position="70"/>
    </location>
</feature>
<evidence type="ECO:0000256" key="1">
    <source>
        <dbReference type="SAM" id="Phobius"/>
    </source>
</evidence>
<reference evidence="2 3" key="1">
    <citation type="submission" date="2024-09" db="EMBL/GenBank/DDBJ databases">
        <authorList>
            <person name="Sun Q."/>
            <person name="Mori K."/>
        </authorList>
    </citation>
    <scope>NUCLEOTIDE SEQUENCE [LARGE SCALE GENOMIC DNA]</scope>
    <source>
        <strain evidence="2 3">CECT 8622</strain>
    </source>
</reference>
<protein>
    <submittedName>
        <fullName evidence="2">Uncharacterized protein</fullName>
    </submittedName>
</protein>
<gene>
    <name evidence="2" type="ORF">ACFFU9_09635</name>
</gene>
<keyword evidence="1" id="KW-0812">Transmembrane</keyword>
<evidence type="ECO:0000313" key="2">
    <source>
        <dbReference type="EMBL" id="MFB9057000.1"/>
    </source>
</evidence>
<dbReference type="RefSeq" id="WP_379861220.1">
    <property type="nucleotide sequence ID" value="NZ_JBHMFC010000038.1"/>
</dbReference>
<keyword evidence="1" id="KW-1133">Transmembrane helix</keyword>
<organism evidence="2 3">
    <name type="scientific">Mariniflexile ostreae</name>
    <dbReference type="NCBI Taxonomy" id="1520892"/>
    <lineage>
        <taxon>Bacteria</taxon>
        <taxon>Pseudomonadati</taxon>
        <taxon>Bacteroidota</taxon>
        <taxon>Flavobacteriia</taxon>
        <taxon>Flavobacteriales</taxon>
        <taxon>Flavobacteriaceae</taxon>
        <taxon>Mariniflexile</taxon>
    </lineage>
</organism>
<name>A0ABV5FC36_9FLAO</name>
<dbReference type="Proteomes" id="UP001589585">
    <property type="component" value="Unassembled WGS sequence"/>
</dbReference>
<proteinExistence type="predicted"/>
<comment type="caution">
    <text evidence="2">The sequence shown here is derived from an EMBL/GenBank/DDBJ whole genome shotgun (WGS) entry which is preliminary data.</text>
</comment>
<accession>A0ABV5FC36</accession>
<evidence type="ECO:0000313" key="3">
    <source>
        <dbReference type="Proteomes" id="UP001589585"/>
    </source>
</evidence>
<keyword evidence="3" id="KW-1185">Reference proteome</keyword>
<keyword evidence="1" id="KW-0472">Membrane</keyword>